<dbReference type="EMBL" id="JBHSMA010000013">
    <property type="protein sequence ID" value="MFC5412468.1"/>
    <property type="molecule type" value="Genomic_DNA"/>
</dbReference>
<evidence type="ECO:0008006" key="3">
    <source>
        <dbReference type="Google" id="ProtNLM"/>
    </source>
</evidence>
<name>A0ABW0IG49_9BACT</name>
<evidence type="ECO:0000313" key="2">
    <source>
        <dbReference type="Proteomes" id="UP001596106"/>
    </source>
</evidence>
<gene>
    <name evidence="1" type="ORF">ACFPMF_24300</name>
</gene>
<reference evidence="2" key="1">
    <citation type="journal article" date="2019" name="Int. J. Syst. Evol. Microbiol.">
        <title>The Global Catalogue of Microorganisms (GCM) 10K type strain sequencing project: providing services to taxonomists for standard genome sequencing and annotation.</title>
        <authorList>
            <consortium name="The Broad Institute Genomics Platform"/>
            <consortium name="The Broad Institute Genome Sequencing Center for Infectious Disease"/>
            <person name="Wu L."/>
            <person name="Ma J."/>
        </authorList>
    </citation>
    <scope>NUCLEOTIDE SEQUENCE [LARGE SCALE GENOMIC DNA]</scope>
    <source>
        <strain evidence="2">CCUG 55250</strain>
    </source>
</reference>
<dbReference type="RefSeq" id="WP_379850007.1">
    <property type="nucleotide sequence ID" value="NZ_JBHSMA010000013.1"/>
</dbReference>
<organism evidence="1 2">
    <name type="scientific">Larkinella bovis</name>
    <dbReference type="NCBI Taxonomy" id="683041"/>
    <lineage>
        <taxon>Bacteria</taxon>
        <taxon>Pseudomonadati</taxon>
        <taxon>Bacteroidota</taxon>
        <taxon>Cytophagia</taxon>
        <taxon>Cytophagales</taxon>
        <taxon>Spirosomataceae</taxon>
        <taxon>Larkinella</taxon>
    </lineage>
</organism>
<evidence type="ECO:0000313" key="1">
    <source>
        <dbReference type="EMBL" id="MFC5412468.1"/>
    </source>
</evidence>
<keyword evidence="2" id="KW-1185">Reference proteome</keyword>
<dbReference type="Proteomes" id="UP001596106">
    <property type="component" value="Unassembled WGS sequence"/>
</dbReference>
<proteinExistence type="predicted"/>
<protein>
    <recommendedName>
        <fullName evidence="3">Outer membrane protein beta-barrel domain-containing protein</fullName>
    </recommendedName>
</protein>
<sequence>MKRIIFFSVLLVTFLFGGSRVYPQAVRGHLVYFQMGYLNAPQAGPVAQTFAPDWFPRLNDHFIYSGGEGWLRFNRLMAGLAATALTAHPVSAQQTRVDRVGGIGQLKLGYVLFDNRQWLCYSSVGQGFSSVMLTVNSAGSKPVTWMLPSHTTDVSVHLHTLLARPRPADEKTAQGLGLGLHLGYVISARSSLWQQIPDGNLLQLKPTYAMNGFYVTLTIGGSRFQYSHHP</sequence>
<accession>A0ABW0IG49</accession>
<comment type="caution">
    <text evidence="1">The sequence shown here is derived from an EMBL/GenBank/DDBJ whole genome shotgun (WGS) entry which is preliminary data.</text>
</comment>